<dbReference type="RefSeq" id="WP_093519013.1">
    <property type="nucleotide sequence ID" value="NZ_FOSK01000004.1"/>
</dbReference>
<evidence type="ECO:0000256" key="1">
    <source>
        <dbReference type="SAM" id="MobiDB-lite"/>
    </source>
</evidence>
<reference evidence="2 3" key="1">
    <citation type="submission" date="2016-10" db="EMBL/GenBank/DDBJ databases">
        <authorList>
            <person name="Varghese N."/>
            <person name="Submissions S."/>
        </authorList>
    </citation>
    <scope>NUCLEOTIDE SEQUENCE [LARGE SCALE GENOMIC DNA]</scope>
    <source>
        <strain evidence="2 3">DSM 16392</strain>
    </source>
</reference>
<feature type="compositionally biased region" description="Low complexity" evidence="1">
    <location>
        <begin position="245"/>
        <end position="255"/>
    </location>
</feature>
<evidence type="ECO:0000313" key="2">
    <source>
        <dbReference type="EMBL" id="SFK37528.1"/>
    </source>
</evidence>
<comment type="caution">
    <text evidence="2">The sequence shown here is derived from an EMBL/GenBank/DDBJ whole genome shotgun (WGS) entry which is preliminary data.</text>
</comment>
<keyword evidence="3" id="KW-1185">Reference proteome</keyword>
<feature type="compositionally biased region" description="Basic and acidic residues" evidence="1">
    <location>
        <begin position="134"/>
        <end position="151"/>
    </location>
</feature>
<protein>
    <submittedName>
        <fullName evidence="2">Helix-turn-helix domain-containing protein</fullName>
    </submittedName>
</protein>
<sequence length="267" mass="29376">MSNITRIQAKPSQASSFAVQYSDKQNWCVAITKDRNLSANDVRVGIILCEHINARSGRAWPSMETLAAEANASPRTAKRAIKKLSMLGYITITRKTGRGNSNVYELVLASVKGDTTDTIYEEKGDTPDTFYTPKGDKTDEKECQNPTEKGDTAGTQNKTNNKIKITKHAPAHEAPPVAKSHFVSVNDAIWPHVQAAYQQLKHDRLHPQQFRKGFGGMVDTKVFAKAYLLQAGQDITPKLAPYHPPATHQQQTTPPEGWIDPQLAGAG</sequence>
<feature type="region of interest" description="Disordered" evidence="1">
    <location>
        <begin position="239"/>
        <end position="267"/>
    </location>
</feature>
<dbReference type="Pfam" id="PF13730">
    <property type="entry name" value="HTH_36"/>
    <property type="match status" value="1"/>
</dbReference>
<gene>
    <name evidence="2" type="ORF">SAMN04488518_104342</name>
</gene>
<dbReference type="Proteomes" id="UP000199598">
    <property type="component" value="Unassembled WGS sequence"/>
</dbReference>
<evidence type="ECO:0000313" key="3">
    <source>
        <dbReference type="Proteomes" id="UP000199598"/>
    </source>
</evidence>
<proteinExistence type="predicted"/>
<name>A0A1I3Z0D0_9HYPH</name>
<feature type="region of interest" description="Disordered" evidence="1">
    <location>
        <begin position="119"/>
        <end position="158"/>
    </location>
</feature>
<dbReference type="InterPro" id="IPR036388">
    <property type="entry name" value="WH-like_DNA-bd_sf"/>
</dbReference>
<organism evidence="2 3">
    <name type="scientific">Pseudovibrio ascidiaceicola</name>
    <dbReference type="NCBI Taxonomy" id="285279"/>
    <lineage>
        <taxon>Bacteria</taxon>
        <taxon>Pseudomonadati</taxon>
        <taxon>Pseudomonadota</taxon>
        <taxon>Alphaproteobacteria</taxon>
        <taxon>Hyphomicrobiales</taxon>
        <taxon>Stappiaceae</taxon>
        <taxon>Pseudovibrio</taxon>
    </lineage>
</organism>
<dbReference type="EMBL" id="FOSK01000004">
    <property type="protein sequence ID" value="SFK37528.1"/>
    <property type="molecule type" value="Genomic_DNA"/>
</dbReference>
<accession>A0A1I3Z0D0</accession>
<dbReference type="Gene3D" id="1.10.10.10">
    <property type="entry name" value="Winged helix-like DNA-binding domain superfamily/Winged helix DNA-binding domain"/>
    <property type="match status" value="1"/>
</dbReference>